<keyword evidence="2" id="KW-1185">Reference proteome</keyword>
<dbReference type="EMBL" id="CBTN010000098">
    <property type="protein sequence ID" value="CDH60597.1"/>
    <property type="molecule type" value="Genomic_DNA"/>
</dbReference>
<sequence>MHITGDISILSRHEALPITGNSVDYLKRMSFIGWSSQQQGAICLPLAQQASISWWFWLSVSSLMSARCVLRMNHVME</sequence>
<gene>
    <name evidence="1" type="ORF">LCOR_11379.1</name>
</gene>
<dbReference type="Proteomes" id="UP000027586">
    <property type="component" value="Unassembled WGS sequence"/>
</dbReference>
<accession>A0A068SFJ6</accession>
<protein>
    <submittedName>
        <fullName evidence="1">Uncharacterized protein</fullName>
    </submittedName>
</protein>
<dbReference type="VEuPathDB" id="FungiDB:LCOR_11379.1"/>
<proteinExistence type="predicted"/>
<comment type="caution">
    <text evidence="1">The sequence shown here is derived from an EMBL/GenBank/DDBJ whole genome shotgun (WGS) entry which is preliminary data.</text>
</comment>
<evidence type="ECO:0000313" key="2">
    <source>
        <dbReference type="Proteomes" id="UP000027586"/>
    </source>
</evidence>
<dbReference type="AlphaFoldDB" id="A0A068SFJ6"/>
<name>A0A068SFJ6_9FUNG</name>
<organism evidence="1 2">
    <name type="scientific">Lichtheimia corymbifera JMRC:FSU:9682</name>
    <dbReference type="NCBI Taxonomy" id="1263082"/>
    <lineage>
        <taxon>Eukaryota</taxon>
        <taxon>Fungi</taxon>
        <taxon>Fungi incertae sedis</taxon>
        <taxon>Mucoromycota</taxon>
        <taxon>Mucoromycotina</taxon>
        <taxon>Mucoromycetes</taxon>
        <taxon>Mucorales</taxon>
        <taxon>Lichtheimiaceae</taxon>
        <taxon>Lichtheimia</taxon>
    </lineage>
</organism>
<reference evidence="1" key="1">
    <citation type="submission" date="2013-08" db="EMBL/GenBank/DDBJ databases">
        <title>Gene expansion shapes genome architecture in the human pathogen Lichtheimia corymbifera: an evolutionary genomics analysis in the ancient terrestrial Mucorales (Mucoromycotina).</title>
        <authorList>
            <person name="Schwartze V.U."/>
            <person name="Winter S."/>
            <person name="Shelest E."/>
            <person name="Marcet-Houben M."/>
            <person name="Horn F."/>
            <person name="Wehner S."/>
            <person name="Hoffmann K."/>
            <person name="Riege K."/>
            <person name="Sammeth M."/>
            <person name="Nowrousian M."/>
            <person name="Valiante V."/>
            <person name="Linde J."/>
            <person name="Jacobsen I.D."/>
            <person name="Marz M."/>
            <person name="Brakhage A.A."/>
            <person name="Gabaldon T."/>
            <person name="Bocker S."/>
            <person name="Voigt K."/>
        </authorList>
    </citation>
    <scope>NUCLEOTIDE SEQUENCE [LARGE SCALE GENOMIC DNA]</scope>
    <source>
        <strain evidence="1">FSU 9682</strain>
    </source>
</reference>
<evidence type="ECO:0000313" key="1">
    <source>
        <dbReference type="EMBL" id="CDH60597.1"/>
    </source>
</evidence>